<keyword evidence="1" id="KW-0812">Transmembrane</keyword>
<dbReference type="CDD" id="cd14845">
    <property type="entry name" value="L-Ala-D-Glu_peptidase_like"/>
    <property type="match status" value="1"/>
</dbReference>
<dbReference type="SUPFAM" id="SSF55166">
    <property type="entry name" value="Hedgehog/DD-peptidase"/>
    <property type="match status" value="1"/>
</dbReference>
<proteinExistence type="predicted"/>
<dbReference type="EMBL" id="AP019400">
    <property type="protein sequence ID" value="BBI31017.1"/>
    <property type="molecule type" value="Genomic_DNA"/>
</dbReference>
<keyword evidence="1" id="KW-1133">Transmembrane helix</keyword>
<dbReference type="Pfam" id="PF13539">
    <property type="entry name" value="Peptidase_M15_4"/>
    <property type="match status" value="1"/>
</dbReference>
<evidence type="ECO:0000259" key="2">
    <source>
        <dbReference type="Pfam" id="PF13539"/>
    </source>
</evidence>
<protein>
    <recommendedName>
        <fullName evidence="2">Peptidase M15C domain-containing protein</fullName>
    </recommendedName>
</protein>
<dbReference type="PANTHER" id="PTHR34385:SF1">
    <property type="entry name" value="PEPTIDOGLYCAN L-ALANYL-D-GLUTAMATE ENDOPEPTIDASE CWLK"/>
    <property type="match status" value="1"/>
</dbReference>
<feature type="transmembrane region" description="Helical" evidence="1">
    <location>
        <begin position="46"/>
        <end position="67"/>
    </location>
</feature>
<dbReference type="PANTHER" id="PTHR34385">
    <property type="entry name" value="D-ALANYL-D-ALANINE CARBOXYPEPTIDASE"/>
    <property type="match status" value="1"/>
</dbReference>
<dbReference type="GO" id="GO:0008233">
    <property type="term" value="F:peptidase activity"/>
    <property type="evidence" value="ECO:0007669"/>
    <property type="project" value="InterPro"/>
</dbReference>
<dbReference type="AlphaFoldDB" id="A0A3T1CYT4"/>
<dbReference type="InterPro" id="IPR009045">
    <property type="entry name" value="Zn_M74/Hedgehog-like"/>
</dbReference>
<dbReference type="Gene3D" id="3.30.1380.10">
    <property type="match status" value="1"/>
</dbReference>
<dbReference type="KEGG" id="cohn:KCTCHS21_04160"/>
<reference evidence="3 4" key="1">
    <citation type="submission" date="2019-01" db="EMBL/GenBank/DDBJ databases">
        <title>Complete genome sequence of Cohnella hallensis HS21 isolated from Korean fir (Abies koreana) rhizospheric soil.</title>
        <authorList>
            <person name="Jiang L."/>
            <person name="Kang S.W."/>
            <person name="Kim S."/>
            <person name="Jung J."/>
            <person name="Kim C.Y."/>
            <person name="Kim D.H."/>
            <person name="Kim S.W."/>
            <person name="Lee J."/>
        </authorList>
    </citation>
    <scope>NUCLEOTIDE SEQUENCE [LARGE SCALE GENOMIC DNA]</scope>
    <source>
        <strain evidence="3 4">HS21</strain>
    </source>
</reference>
<name>A0A3T1CYT4_9BACL</name>
<dbReference type="InterPro" id="IPR052179">
    <property type="entry name" value="DD-CPase-like"/>
</dbReference>
<evidence type="ECO:0000313" key="3">
    <source>
        <dbReference type="EMBL" id="BBI31017.1"/>
    </source>
</evidence>
<dbReference type="InterPro" id="IPR039561">
    <property type="entry name" value="Peptidase_M15C"/>
</dbReference>
<dbReference type="Proteomes" id="UP000289856">
    <property type="component" value="Chromosome"/>
</dbReference>
<evidence type="ECO:0000256" key="1">
    <source>
        <dbReference type="SAM" id="Phobius"/>
    </source>
</evidence>
<gene>
    <name evidence="3" type="ORF">KCTCHS21_04160</name>
</gene>
<keyword evidence="4" id="KW-1185">Reference proteome</keyword>
<sequence length="229" mass="25967">MLEWDRLLKLLREQIDHKPNKNGDTEMSTAVPKAQSQVTGKKRGKWLILAVLALLVIYLLGAESRLLGRWVPIGWFRDIPEVTQLHPIVDKNKEKLIERSKKAGIKILITSDFRSSKEQDALYRQGRSDKGAIVTQVKGGQSFHNYGLAIDFALLTPKGKAIWDMKYDGNKNGKSDWMEVVAIAKELGFAWGGDWKGFPDYPHLQMDFGYSIGELQRGWRPPYQVAKSG</sequence>
<keyword evidence="1" id="KW-0472">Membrane</keyword>
<feature type="domain" description="Peptidase M15C" evidence="2">
    <location>
        <begin position="138"/>
        <end position="206"/>
    </location>
</feature>
<organism evidence="3 4">
    <name type="scientific">Cohnella abietis</name>
    <dbReference type="NCBI Taxonomy" id="2507935"/>
    <lineage>
        <taxon>Bacteria</taxon>
        <taxon>Bacillati</taxon>
        <taxon>Bacillota</taxon>
        <taxon>Bacilli</taxon>
        <taxon>Bacillales</taxon>
        <taxon>Paenibacillaceae</taxon>
        <taxon>Cohnella</taxon>
    </lineage>
</organism>
<evidence type="ECO:0000313" key="4">
    <source>
        <dbReference type="Proteomes" id="UP000289856"/>
    </source>
</evidence>
<accession>A0A3T1CYT4</accession>